<organism evidence="7 8">
    <name type="scientific">Chitinilyticum piscinae</name>
    <dbReference type="NCBI Taxonomy" id="2866724"/>
    <lineage>
        <taxon>Bacteria</taxon>
        <taxon>Pseudomonadati</taxon>
        <taxon>Pseudomonadota</taxon>
        <taxon>Betaproteobacteria</taxon>
        <taxon>Neisseriales</taxon>
        <taxon>Chitinibacteraceae</taxon>
        <taxon>Chitinilyticum</taxon>
    </lineage>
</organism>
<dbReference type="PANTHER" id="PTHR30250">
    <property type="entry name" value="PST FAMILY PREDICTED COLANIC ACID TRANSPORTER"/>
    <property type="match status" value="1"/>
</dbReference>
<dbReference type="EMBL" id="JADFUA010000011">
    <property type="protein sequence ID" value="MBE9610654.1"/>
    <property type="molecule type" value="Genomic_DNA"/>
</dbReference>
<keyword evidence="3 6" id="KW-0812">Transmembrane</keyword>
<evidence type="ECO:0000256" key="4">
    <source>
        <dbReference type="ARBA" id="ARBA00022989"/>
    </source>
</evidence>
<feature type="transmembrane region" description="Helical" evidence="6">
    <location>
        <begin position="383"/>
        <end position="404"/>
    </location>
</feature>
<dbReference type="PANTHER" id="PTHR30250:SF11">
    <property type="entry name" value="O-ANTIGEN TRANSPORTER-RELATED"/>
    <property type="match status" value="1"/>
</dbReference>
<evidence type="ECO:0000256" key="6">
    <source>
        <dbReference type="SAM" id="Phobius"/>
    </source>
</evidence>
<feature type="transmembrane region" description="Helical" evidence="6">
    <location>
        <begin position="114"/>
        <end position="133"/>
    </location>
</feature>
<dbReference type="AlphaFoldDB" id="A0A8J7KBW7"/>
<comment type="caution">
    <text evidence="7">The sequence shown here is derived from an EMBL/GenBank/DDBJ whole genome shotgun (WGS) entry which is preliminary data.</text>
</comment>
<feature type="transmembrane region" description="Helical" evidence="6">
    <location>
        <begin position="293"/>
        <end position="318"/>
    </location>
</feature>
<sequence length="426" mass="45518">MSGHLARSASWYLMANLGSSAIPFLALPLMTRLLTPEQFGIAALFQALTALMVALVGLSAPGALNVFYHQHPVEAFPRFVGSAVTLVWTSALVLAGVVWAGALLWPGELWLSPQWLVLSVALAAMQLVVQVRLMSWQTAGEARPYAAFQLTQSAGNVLLSLGLIATVLPDWRGRAVGLVVVAVLAAVLALVSLSRRGQLQWGVDRASLNDLLKFGVPLLPHALGGVALANADRFIVAGALDAHAVGLYTAGLQLGMIIQLAADAVNKAFAPWLFGVLKRNDPASLARVVRATYAYFGAILVAALLLGWLAPVLAAWVLGPRYEGAAPIVMFIALGGAFHGMYLMVTNYLFYARQSAVLSRITLSCAVLSVLLALLLVHVMGLVGAALAFALSKVCFFATTWVFAARHYPMPWREGLNWRGYTRGPR</sequence>
<dbReference type="Pfam" id="PF01943">
    <property type="entry name" value="Polysacc_synt"/>
    <property type="match status" value="1"/>
</dbReference>
<dbReference type="Proteomes" id="UP000604481">
    <property type="component" value="Unassembled WGS sequence"/>
</dbReference>
<evidence type="ECO:0000313" key="8">
    <source>
        <dbReference type="Proteomes" id="UP000604481"/>
    </source>
</evidence>
<feature type="transmembrane region" description="Helical" evidence="6">
    <location>
        <begin position="324"/>
        <end position="345"/>
    </location>
</feature>
<evidence type="ECO:0000256" key="3">
    <source>
        <dbReference type="ARBA" id="ARBA00022692"/>
    </source>
</evidence>
<feature type="transmembrane region" description="Helical" evidence="6">
    <location>
        <begin position="43"/>
        <end position="67"/>
    </location>
</feature>
<proteinExistence type="predicted"/>
<feature type="transmembrane region" description="Helical" evidence="6">
    <location>
        <begin position="145"/>
        <end position="168"/>
    </location>
</feature>
<feature type="transmembrane region" description="Helical" evidence="6">
    <location>
        <begin position="79"/>
        <end position="102"/>
    </location>
</feature>
<reference evidence="7 8" key="1">
    <citation type="submission" date="2020-10" db="EMBL/GenBank/DDBJ databases">
        <title>The genome sequence of Chitinilyticum litopenaei 4Y14.</title>
        <authorList>
            <person name="Liu Y."/>
        </authorList>
    </citation>
    <scope>NUCLEOTIDE SEQUENCE [LARGE SCALE GENOMIC DNA]</scope>
    <source>
        <strain evidence="7 8">4Y14</strain>
    </source>
</reference>
<dbReference type="InterPro" id="IPR002797">
    <property type="entry name" value="Polysacc_synth"/>
</dbReference>
<feature type="transmembrane region" description="Helical" evidence="6">
    <location>
        <begin position="174"/>
        <end position="193"/>
    </location>
</feature>
<protein>
    <submittedName>
        <fullName evidence="7">Lipopolysaccharide biosynthesis protein</fullName>
    </submittedName>
</protein>
<name>A0A8J7KBW7_9NEIS</name>
<evidence type="ECO:0000256" key="5">
    <source>
        <dbReference type="ARBA" id="ARBA00023136"/>
    </source>
</evidence>
<dbReference type="InterPro" id="IPR050833">
    <property type="entry name" value="Poly_Biosynth_Transport"/>
</dbReference>
<keyword evidence="8" id="KW-1185">Reference proteome</keyword>
<evidence type="ECO:0000256" key="1">
    <source>
        <dbReference type="ARBA" id="ARBA00004651"/>
    </source>
</evidence>
<comment type="subcellular location">
    <subcellularLocation>
        <location evidence="1">Cell membrane</location>
        <topology evidence="1">Multi-pass membrane protein</topology>
    </subcellularLocation>
</comment>
<keyword evidence="2" id="KW-1003">Cell membrane</keyword>
<dbReference type="RefSeq" id="WP_194117197.1">
    <property type="nucleotide sequence ID" value="NZ_JADFUA010000011.1"/>
</dbReference>
<accession>A0A8J7KBW7</accession>
<gene>
    <name evidence="7" type="ORF">INR99_15035</name>
</gene>
<keyword evidence="4 6" id="KW-1133">Transmembrane helix</keyword>
<evidence type="ECO:0000313" key="7">
    <source>
        <dbReference type="EMBL" id="MBE9610654.1"/>
    </source>
</evidence>
<feature type="transmembrane region" description="Helical" evidence="6">
    <location>
        <begin position="357"/>
        <end position="377"/>
    </location>
</feature>
<dbReference type="GO" id="GO:0005886">
    <property type="term" value="C:plasma membrane"/>
    <property type="evidence" value="ECO:0007669"/>
    <property type="project" value="UniProtKB-SubCell"/>
</dbReference>
<evidence type="ECO:0000256" key="2">
    <source>
        <dbReference type="ARBA" id="ARBA00022475"/>
    </source>
</evidence>
<feature type="transmembrane region" description="Helical" evidence="6">
    <location>
        <begin position="12"/>
        <end position="31"/>
    </location>
</feature>
<keyword evidence="5 6" id="KW-0472">Membrane</keyword>